<accession>A0A9D1FGB6</accession>
<dbReference type="EMBL" id="DVJI01000013">
    <property type="protein sequence ID" value="HIS71219.1"/>
    <property type="molecule type" value="Genomic_DNA"/>
</dbReference>
<comment type="caution">
    <text evidence="1">The sequence shown here is derived from an EMBL/GenBank/DDBJ whole genome shotgun (WGS) entry which is preliminary data.</text>
</comment>
<proteinExistence type="predicted"/>
<reference evidence="1" key="1">
    <citation type="submission" date="2020-10" db="EMBL/GenBank/DDBJ databases">
        <authorList>
            <person name="Gilroy R."/>
        </authorList>
    </citation>
    <scope>NUCLEOTIDE SEQUENCE</scope>
    <source>
        <strain evidence="1">ChiGjej3B3-5194</strain>
    </source>
</reference>
<evidence type="ECO:0000313" key="2">
    <source>
        <dbReference type="Proteomes" id="UP000886742"/>
    </source>
</evidence>
<protein>
    <submittedName>
        <fullName evidence="1">Uncharacterized protein</fullName>
    </submittedName>
</protein>
<gene>
    <name evidence="1" type="ORF">IAD02_04530</name>
</gene>
<sequence length="58" mass="6848">MKVITIIEDDKITGVKYGTVEIPETPNKTIRSKRVYKQVQKVREMYAERVRAEHTKNK</sequence>
<name>A0A9D1FGB6_9PROT</name>
<evidence type="ECO:0000313" key="1">
    <source>
        <dbReference type="EMBL" id="HIS71219.1"/>
    </source>
</evidence>
<organism evidence="1 2">
    <name type="scientific">Candidatus Enterousia intestinigallinarum</name>
    <dbReference type="NCBI Taxonomy" id="2840790"/>
    <lineage>
        <taxon>Bacteria</taxon>
        <taxon>Pseudomonadati</taxon>
        <taxon>Pseudomonadota</taxon>
        <taxon>Alphaproteobacteria</taxon>
        <taxon>Candidatus Enterousia</taxon>
    </lineage>
</organism>
<dbReference type="Proteomes" id="UP000886742">
    <property type="component" value="Unassembled WGS sequence"/>
</dbReference>
<reference evidence="1" key="2">
    <citation type="journal article" date="2021" name="PeerJ">
        <title>Extensive microbial diversity within the chicken gut microbiome revealed by metagenomics and culture.</title>
        <authorList>
            <person name="Gilroy R."/>
            <person name="Ravi A."/>
            <person name="Getino M."/>
            <person name="Pursley I."/>
            <person name="Horton D.L."/>
            <person name="Alikhan N.F."/>
            <person name="Baker D."/>
            <person name="Gharbi K."/>
            <person name="Hall N."/>
            <person name="Watson M."/>
            <person name="Adriaenssens E.M."/>
            <person name="Foster-Nyarko E."/>
            <person name="Jarju S."/>
            <person name="Secka A."/>
            <person name="Antonio M."/>
            <person name="Oren A."/>
            <person name="Chaudhuri R.R."/>
            <person name="La Ragione R."/>
            <person name="Hildebrand F."/>
            <person name="Pallen M.J."/>
        </authorList>
    </citation>
    <scope>NUCLEOTIDE SEQUENCE</scope>
    <source>
        <strain evidence="1">ChiGjej3B3-5194</strain>
    </source>
</reference>
<dbReference type="AlphaFoldDB" id="A0A9D1FGB6"/>